<protein>
    <submittedName>
        <fullName evidence="1">Uncharacterized protein</fullName>
    </submittedName>
</protein>
<name>A0A2W5PST7_9BACT</name>
<proteinExistence type="predicted"/>
<dbReference type="EMBL" id="QFQB01000047">
    <property type="protein sequence ID" value="PZQ45503.1"/>
    <property type="molecule type" value="Genomic_DNA"/>
</dbReference>
<reference evidence="1 2" key="1">
    <citation type="submission" date="2017-08" db="EMBL/GenBank/DDBJ databases">
        <title>Infants hospitalized years apart are colonized by the same room-sourced microbial strains.</title>
        <authorList>
            <person name="Brooks B."/>
            <person name="Olm M.R."/>
            <person name="Firek B.A."/>
            <person name="Baker R."/>
            <person name="Thomas B.C."/>
            <person name="Morowitz M.J."/>
            <person name="Banfield J.F."/>
        </authorList>
    </citation>
    <scope>NUCLEOTIDE SEQUENCE [LARGE SCALE GENOMIC DNA]</scope>
    <source>
        <strain evidence="1">S2_005_002_R2_29</strain>
    </source>
</reference>
<evidence type="ECO:0000313" key="2">
    <source>
        <dbReference type="Proteomes" id="UP000249417"/>
    </source>
</evidence>
<evidence type="ECO:0000313" key="1">
    <source>
        <dbReference type="EMBL" id="PZQ45503.1"/>
    </source>
</evidence>
<accession>A0A2W5PST7</accession>
<dbReference type="AlphaFoldDB" id="A0A2W5PST7"/>
<comment type="caution">
    <text evidence="1">The sequence shown here is derived from an EMBL/GenBank/DDBJ whole genome shotgun (WGS) entry which is preliminary data.</text>
</comment>
<organism evidence="1 2">
    <name type="scientific">Micavibrio aeruginosavorus</name>
    <dbReference type="NCBI Taxonomy" id="349221"/>
    <lineage>
        <taxon>Bacteria</taxon>
        <taxon>Pseudomonadati</taxon>
        <taxon>Bdellovibrionota</taxon>
        <taxon>Bdellovibrionia</taxon>
        <taxon>Bdellovibrionales</taxon>
        <taxon>Pseudobdellovibrionaceae</taxon>
        <taxon>Micavibrio</taxon>
    </lineage>
</organism>
<dbReference type="Proteomes" id="UP000249417">
    <property type="component" value="Unassembled WGS sequence"/>
</dbReference>
<gene>
    <name evidence="1" type="ORF">DI551_07235</name>
</gene>
<sequence>MKDRLPLASLGVCSARDLCALDANPPPLSFARDLLLPPHPVKEIAYETPKHLDTKTYWQPSNGGPG</sequence>